<dbReference type="Proteomes" id="UP000805193">
    <property type="component" value="Unassembled WGS sequence"/>
</dbReference>
<feature type="non-terminal residue" evidence="1">
    <location>
        <position position="1"/>
    </location>
</feature>
<organism evidence="1 2">
    <name type="scientific">Ixodes persulcatus</name>
    <name type="common">Taiga tick</name>
    <dbReference type="NCBI Taxonomy" id="34615"/>
    <lineage>
        <taxon>Eukaryota</taxon>
        <taxon>Metazoa</taxon>
        <taxon>Ecdysozoa</taxon>
        <taxon>Arthropoda</taxon>
        <taxon>Chelicerata</taxon>
        <taxon>Arachnida</taxon>
        <taxon>Acari</taxon>
        <taxon>Parasitiformes</taxon>
        <taxon>Ixodida</taxon>
        <taxon>Ixodoidea</taxon>
        <taxon>Ixodidae</taxon>
        <taxon>Ixodinae</taxon>
        <taxon>Ixodes</taxon>
    </lineage>
</organism>
<sequence length="552" mass="60240">LRYHLRDHAYNAVALQEPRMPAESIGIASHVVYHSRPLRPCVKLRSALLVRRQLAQTEVELSDLCTEVAEFVAVTVELGKRSLTIVSAYVAPVLGDKEDTPRGRQLQSTLDRLDLWNITSGSPMFDRPGVTGSVMDLIFTSWALRLSATPQADSWGSDHNRRRPTDMEQNRHADTYVKVAPQWMAQALANLPIPRNPSLGMAVAMGIQPAQMVELLAEAFMKVPPVLNAGPPPESDEGSAPKDESTYKHAPLAWWNHLGHLITDAAAVLQGLILARPLYALPLVQLSANQLKNLEETQRVAFRICLGVPRTASSRHTLTEAGLNSVENALQAQALGHLIRMSSCDSTIPFLMRIAERAESKLGAHHCTLVDTAGTRTTCPPPSTAQRASPEDHIRIQYDGRTRVYTDGSVHRSGGSVTAAAFFQAEAVGTSERLAHQASSTTAEPDFYSDCYTCEEPADAEHLLLHCRGHEEERTVLMGAFSRLTPQHQPGKTHSYAGVPSESDQRPARLRPGALTCLCLCATKASTQDGHSVARILGLSPPALRLPKPKPT</sequence>
<evidence type="ECO:0000313" key="2">
    <source>
        <dbReference type="Proteomes" id="UP000805193"/>
    </source>
</evidence>
<evidence type="ECO:0000313" key="1">
    <source>
        <dbReference type="EMBL" id="KAG0424232.1"/>
    </source>
</evidence>
<gene>
    <name evidence="1" type="ORF">HPB47_000027</name>
</gene>
<name>A0AC60PSV8_IXOPE</name>
<protein>
    <submittedName>
        <fullName evidence="1">Uncharacterized protein</fullName>
    </submittedName>
</protein>
<keyword evidence="2" id="KW-1185">Reference proteome</keyword>
<proteinExistence type="predicted"/>
<dbReference type="EMBL" id="JABSTQ010010001">
    <property type="protein sequence ID" value="KAG0424232.1"/>
    <property type="molecule type" value="Genomic_DNA"/>
</dbReference>
<accession>A0AC60PSV8</accession>
<reference evidence="1 2" key="1">
    <citation type="journal article" date="2020" name="Cell">
        <title>Large-Scale Comparative Analyses of Tick Genomes Elucidate Their Genetic Diversity and Vector Capacities.</title>
        <authorList>
            <consortium name="Tick Genome and Microbiome Consortium (TIGMIC)"/>
            <person name="Jia N."/>
            <person name="Wang J."/>
            <person name="Shi W."/>
            <person name="Du L."/>
            <person name="Sun Y."/>
            <person name="Zhan W."/>
            <person name="Jiang J.F."/>
            <person name="Wang Q."/>
            <person name="Zhang B."/>
            <person name="Ji P."/>
            <person name="Bell-Sakyi L."/>
            <person name="Cui X.M."/>
            <person name="Yuan T.T."/>
            <person name="Jiang B.G."/>
            <person name="Yang W.F."/>
            <person name="Lam T.T."/>
            <person name="Chang Q.C."/>
            <person name="Ding S.J."/>
            <person name="Wang X.J."/>
            <person name="Zhu J.G."/>
            <person name="Ruan X.D."/>
            <person name="Zhao L."/>
            <person name="Wei J.T."/>
            <person name="Ye R.Z."/>
            <person name="Que T.C."/>
            <person name="Du C.H."/>
            <person name="Zhou Y.H."/>
            <person name="Cheng J.X."/>
            <person name="Dai P.F."/>
            <person name="Guo W.B."/>
            <person name="Han X.H."/>
            <person name="Huang E.J."/>
            <person name="Li L.F."/>
            <person name="Wei W."/>
            <person name="Gao Y.C."/>
            <person name="Liu J.Z."/>
            <person name="Shao H.Z."/>
            <person name="Wang X."/>
            <person name="Wang C.C."/>
            <person name="Yang T.C."/>
            <person name="Huo Q.B."/>
            <person name="Li W."/>
            <person name="Chen H.Y."/>
            <person name="Chen S.E."/>
            <person name="Zhou L.G."/>
            <person name="Ni X.B."/>
            <person name="Tian J.H."/>
            <person name="Sheng Y."/>
            <person name="Liu T."/>
            <person name="Pan Y.S."/>
            <person name="Xia L.Y."/>
            <person name="Li J."/>
            <person name="Zhao F."/>
            <person name="Cao W.C."/>
        </authorList>
    </citation>
    <scope>NUCLEOTIDE SEQUENCE [LARGE SCALE GENOMIC DNA]</scope>
    <source>
        <strain evidence="1">Iper-2018</strain>
    </source>
</reference>
<comment type="caution">
    <text evidence="1">The sequence shown here is derived from an EMBL/GenBank/DDBJ whole genome shotgun (WGS) entry which is preliminary data.</text>
</comment>